<name>A0AC61PPL5_9FIRM</name>
<sequence length="363" mass="41847">MQDRKKRIFMVGYSANRGGVETYIDQLIRELPQYEIICSFPEMNIDGKIWRRPPNRHHYIRYRLFWDRFFRENRFDVIYYNTCDIISLDMLRFAKRAGVPVRIIHSHNTGNQQDIGKNRGLFHRMSERINRKNLDCYTTHLLACSEEAGRWMFGRRPFTVIRNGIDIEKFRYRTESRTAIREQYGFGENLLVGVIGRLSAQKNPEYALRILEALFRMEPSARAFFAGDGPLRKDMMESADRAGIGNRVLFTGTVDNVPEWMSAADVLLMPSLFEGFPFTLVEAQTSGLPCVVSSAISQEADLTGLIHFVEPYASAEEWAEKLLKCAKQKRTDYTDKIIAAGYSARHTAEQVREIIDGGGTTRN</sequence>
<dbReference type="EMBL" id="FWXZ01000007">
    <property type="protein sequence ID" value="SMC83225.1"/>
    <property type="molecule type" value="Genomic_DNA"/>
</dbReference>
<protein>
    <submittedName>
        <fullName evidence="1">Glycosyltransferase involved in cell wall bisynthesis</fullName>
    </submittedName>
</protein>
<comment type="caution">
    <text evidence="1">The sequence shown here is derived from an EMBL/GenBank/DDBJ whole genome shotgun (WGS) entry which is preliminary data.</text>
</comment>
<gene>
    <name evidence="1" type="ORF">SAMN06297397_2797</name>
</gene>
<reference evidence="1" key="1">
    <citation type="submission" date="2017-04" db="EMBL/GenBank/DDBJ databases">
        <authorList>
            <person name="Varghese N."/>
            <person name="Submissions S."/>
        </authorList>
    </citation>
    <scope>NUCLEOTIDE SEQUENCE</scope>
    <source>
        <strain evidence="1">WTE2008</strain>
    </source>
</reference>
<evidence type="ECO:0000313" key="2">
    <source>
        <dbReference type="Proteomes" id="UP000192328"/>
    </source>
</evidence>
<keyword evidence="2" id="KW-1185">Reference proteome</keyword>
<evidence type="ECO:0000313" key="1">
    <source>
        <dbReference type="EMBL" id="SMC83225.1"/>
    </source>
</evidence>
<dbReference type="Proteomes" id="UP000192328">
    <property type="component" value="Unassembled WGS sequence"/>
</dbReference>
<accession>A0AC61PPL5</accession>
<proteinExistence type="predicted"/>
<organism evidence="1 2">
    <name type="scientific">Aristaeella lactis</name>
    <dbReference type="NCBI Taxonomy" id="3046383"/>
    <lineage>
        <taxon>Bacteria</taxon>
        <taxon>Bacillati</taxon>
        <taxon>Bacillota</taxon>
        <taxon>Clostridia</taxon>
        <taxon>Eubacteriales</taxon>
        <taxon>Aristaeellaceae</taxon>
        <taxon>Aristaeella</taxon>
    </lineage>
</organism>